<evidence type="ECO:0000256" key="1">
    <source>
        <dbReference type="PROSITE-ProRule" id="PRU00042"/>
    </source>
</evidence>
<dbReference type="GeneID" id="20199472"/>
<dbReference type="GO" id="GO:0005886">
    <property type="term" value="C:plasma membrane"/>
    <property type="evidence" value="ECO:0000318"/>
    <property type="project" value="GO_Central"/>
</dbReference>
<keyword evidence="1" id="KW-0862">Zinc</keyword>
<dbReference type="Proteomes" id="UP000015101">
    <property type="component" value="Unassembled WGS sequence"/>
</dbReference>
<feature type="domain" description="C2H2-type" evidence="3">
    <location>
        <begin position="1419"/>
        <end position="1446"/>
    </location>
</feature>
<evidence type="ECO:0000313" key="6">
    <source>
        <dbReference type="Proteomes" id="UP000015101"/>
    </source>
</evidence>
<proteinExistence type="predicted"/>
<feature type="compositionally biased region" description="Low complexity" evidence="2">
    <location>
        <begin position="467"/>
        <end position="482"/>
    </location>
</feature>
<dbReference type="InParanoid" id="T1ESC2"/>
<dbReference type="CTD" id="20199472"/>
<dbReference type="EnsemblMetazoa" id="HelroT162187">
    <property type="protein sequence ID" value="HelroP162187"/>
    <property type="gene ID" value="HelroG162187"/>
</dbReference>
<feature type="compositionally biased region" description="Polar residues" evidence="2">
    <location>
        <begin position="1149"/>
        <end position="1163"/>
    </location>
</feature>
<dbReference type="EMBL" id="AMQM01001049">
    <property type="status" value="NOT_ANNOTATED_CDS"/>
    <property type="molecule type" value="Genomic_DNA"/>
</dbReference>
<reference evidence="4 6" key="2">
    <citation type="journal article" date="2013" name="Nature">
        <title>Insights into bilaterian evolution from three spiralian genomes.</title>
        <authorList>
            <person name="Simakov O."/>
            <person name="Marletaz F."/>
            <person name="Cho S.J."/>
            <person name="Edsinger-Gonzales E."/>
            <person name="Havlak P."/>
            <person name="Hellsten U."/>
            <person name="Kuo D.H."/>
            <person name="Larsson T."/>
            <person name="Lv J."/>
            <person name="Arendt D."/>
            <person name="Savage R."/>
            <person name="Osoegawa K."/>
            <person name="de Jong P."/>
            <person name="Grimwood J."/>
            <person name="Chapman J.A."/>
            <person name="Shapiro H."/>
            <person name="Aerts A."/>
            <person name="Otillar R.P."/>
            <person name="Terry A.Y."/>
            <person name="Boore J.L."/>
            <person name="Grigoriev I.V."/>
            <person name="Lindberg D.R."/>
            <person name="Seaver E.C."/>
            <person name="Weisblat D.A."/>
            <person name="Putnam N.H."/>
            <person name="Rokhsar D.S."/>
        </authorList>
    </citation>
    <scope>NUCLEOTIDE SEQUENCE</scope>
</reference>
<dbReference type="GO" id="GO:0008270">
    <property type="term" value="F:zinc ion binding"/>
    <property type="evidence" value="ECO:0007669"/>
    <property type="project" value="UniProtKB-KW"/>
</dbReference>
<dbReference type="KEGG" id="hro:HELRODRAFT_162187"/>
<feature type="compositionally biased region" description="Low complexity" evidence="2">
    <location>
        <begin position="393"/>
        <end position="412"/>
    </location>
</feature>
<keyword evidence="1" id="KW-0479">Metal-binding</keyword>
<dbReference type="SMART" id="SM00355">
    <property type="entry name" value="ZnF_C2H2"/>
    <property type="match status" value="3"/>
</dbReference>
<dbReference type="PROSITE" id="PS00028">
    <property type="entry name" value="ZINC_FINGER_C2H2_1"/>
    <property type="match status" value="3"/>
</dbReference>
<feature type="region of interest" description="Disordered" evidence="2">
    <location>
        <begin position="392"/>
        <end position="412"/>
    </location>
</feature>
<feature type="compositionally biased region" description="Low complexity" evidence="2">
    <location>
        <begin position="1164"/>
        <end position="1175"/>
    </location>
</feature>
<name>T1ESC2_HELRO</name>
<protein>
    <recommendedName>
        <fullName evidence="3">C2H2-type domain-containing protein</fullName>
    </recommendedName>
</protein>
<evidence type="ECO:0000313" key="4">
    <source>
        <dbReference type="EMBL" id="ESN98736.1"/>
    </source>
</evidence>
<feature type="region of interest" description="Disordered" evidence="2">
    <location>
        <begin position="963"/>
        <end position="994"/>
    </location>
</feature>
<evidence type="ECO:0000259" key="3">
    <source>
        <dbReference type="PROSITE" id="PS50157"/>
    </source>
</evidence>
<keyword evidence="6" id="KW-1185">Reference proteome</keyword>
<evidence type="ECO:0000256" key="2">
    <source>
        <dbReference type="SAM" id="MobiDB-lite"/>
    </source>
</evidence>
<gene>
    <name evidence="5" type="primary">20199472</name>
    <name evidence="4" type="ORF">HELRODRAFT_162187</name>
</gene>
<evidence type="ECO:0000313" key="5">
    <source>
        <dbReference type="EnsemblMetazoa" id="HelroP162187"/>
    </source>
</evidence>
<feature type="region of interest" description="Disordered" evidence="2">
    <location>
        <begin position="1095"/>
        <end position="1114"/>
    </location>
</feature>
<dbReference type="EMBL" id="KB097143">
    <property type="protein sequence ID" value="ESN98736.1"/>
    <property type="molecule type" value="Genomic_DNA"/>
</dbReference>
<dbReference type="InterPro" id="IPR013087">
    <property type="entry name" value="Znf_C2H2_type"/>
</dbReference>
<feature type="compositionally biased region" description="Basic and acidic residues" evidence="2">
    <location>
        <begin position="1095"/>
        <end position="1109"/>
    </location>
</feature>
<dbReference type="HOGENOM" id="CLU_251596_0_0_1"/>
<dbReference type="PROSITE" id="PS50157">
    <property type="entry name" value="ZINC_FINGER_C2H2_2"/>
    <property type="match status" value="1"/>
</dbReference>
<reference evidence="5" key="3">
    <citation type="submission" date="2015-06" db="UniProtKB">
        <authorList>
            <consortium name="EnsemblMetazoa"/>
        </authorList>
    </citation>
    <scope>IDENTIFICATION</scope>
</reference>
<feature type="region of interest" description="Disordered" evidence="2">
    <location>
        <begin position="1149"/>
        <end position="1175"/>
    </location>
</feature>
<dbReference type="RefSeq" id="XP_009022716.1">
    <property type="nucleotide sequence ID" value="XM_009024468.1"/>
</dbReference>
<feature type="region of interest" description="Disordered" evidence="2">
    <location>
        <begin position="467"/>
        <end position="486"/>
    </location>
</feature>
<reference evidence="6" key="1">
    <citation type="submission" date="2012-12" db="EMBL/GenBank/DDBJ databases">
        <authorList>
            <person name="Hellsten U."/>
            <person name="Grimwood J."/>
            <person name="Chapman J.A."/>
            <person name="Shapiro H."/>
            <person name="Aerts A."/>
            <person name="Otillar R.P."/>
            <person name="Terry A.Y."/>
            <person name="Boore J.L."/>
            <person name="Simakov O."/>
            <person name="Marletaz F."/>
            <person name="Cho S.-J."/>
            <person name="Edsinger-Gonzales E."/>
            <person name="Havlak P."/>
            <person name="Kuo D.-H."/>
            <person name="Larsson T."/>
            <person name="Lv J."/>
            <person name="Arendt D."/>
            <person name="Savage R."/>
            <person name="Osoegawa K."/>
            <person name="de Jong P."/>
            <person name="Lindberg D.R."/>
            <person name="Seaver E.C."/>
            <person name="Weisblat D.A."/>
            <person name="Putnam N.H."/>
            <person name="Grigoriev I.V."/>
            <person name="Rokhsar D.S."/>
        </authorList>
    </citation>
    <scope>NUCLEOTIDE SEQUENCE</scope>
</reference>
<keyword evidence="1" id="KW-0863">Zinc-finger</keyword>
<organism evidence="5 6">
    <name type="scientific">Helobdella robusta</name>
    <name type="common">Californian leech</name>
    <dbReference type="NCBI Taxonomy" id="6412"/>
    <lineage>
        <taxon>Eukaryota</taxon>
        <taxon>Metazoa</taxon>
        <taxon>Spiralia</taxon>
        <taxon>Lophotrochozoa</taxon>
        <taxon>Annelida</taxon>
        <taxon>Clitellata</taxon>
        <taxon>Hirudinea</taxon>
        <taxon>Rhynchobdellida</taxon>
        <taxon>Glossiphoniidae</taxon>
        <taxon>Helobdella</taxon>
    </lineage>
</organism>
<accession>T1ESC2</accession>
<sequence length="1446" mass="163817">MKKLDFCREQVTLMLKDCVKMCVNFIPFNSSLSFEGFFVITSDKSDVLVIKIDENKMKNEGNPFVNDHSNTSSRIFNAPANYENNFQIGGKRPRMSNVNKKNINTSKRNFNVAGNKRGGHIKPRLKTNVVRQQQRFNNCLTYPSTANNNFSNALVPARFFSSGPRHAAGGRGLPTLEPINNKTSNNMIAPTQTQNARQMLSICYSGTTTNNNCNDNNGGGDMTEDRDQIFKDIISVALNKLSTTDENTTTTHSAVKYQLALTNKIYSAPSYSSACDLKAGPLVRSHSTQLTTAMQPFQQSQQQIQQQLLPQQNVSDKQLYQNVLTVFKQSTAGTSEVPQQHKQQASQQNYSTLYQTLLTPSKQQSQLHQQLQTQQIQQKQCAINTPSKEKITQTKLQQLQRTPQQQTPQQHALQLTPYKQQINSLTPCKEQFQQQQTTPCKQQVHQQQTQQHMLTPYKQYIDLTQNKQIQKQQHQQPHPQQNANMSNKPQQNIFVENNLQNQQQNMLTPYKQHISSNPVEAQMHHQQQTQQQQLTPHKQQNFLATTNHHQQLQLQQQNRLPNLLQQLLQDSPAITKISEISSIIQESTLNSNSLHQTQQQHQQLQQHSWSQNQLQQAPIEQCQVPATSKQILQQKSPSNANSVKFNEHKKGLKITPVVNPIRPTVQTHLQYSSIYFQQCPQQLQQNPQVQQHVQTLQHQPVHQSAHQQHQFHDTILNLRSAFSPQQTTSTFSMNDFTGPTGIVSKQLQLQQPQQQQQLQHQQSQNPQLQLQKSLQQQLQQQQLQQQYKPLQGQQTQQQQHHQQHLQHQLQQCLEQQQQSNLKTSCKASNDIDKLQRTTSEKTYNNLFTNFYSQRDINNNTNNSTRKSCSFQTEYTITSSDNFYSMHPSGNPQHQQQLHQQRQHSEQQAIEVAVGNQNLTSAMKHANPEASPKQVVNSDACQMKKNINFYTNDDINYNNINSIKSSNHQDSTNVTNNNNNNNEAEMSIPTADIGTSKCDLEDDYNDKKRSCNKSNVDNLDKKCSSNSSKVPTLKLKYNGKDSAFVIDSQAPNHHSSKMTFGSDNKLDLKNFSTKNGDDDLETLALSQVLKAVEGLEKDSKISPKGNDKSSRNGASECGANNNYEMCFSEEAYGIMNVSCNETVVTKSMSGQSIQSEDTYSNEIPGSNGANHSASGSTISNELEFSSLFDFPATSTAVTSTNKSYTTSSSATTISNASNTTEVTNGTGFGSCSRNKYDVDVVEESINNNINLGASYNCCTDANDDINIKSFADVEDRSNPSLQSDIDFYGCPPISNNTEIAFFQCKRCSIYLNDEVSLAEHYSMNHTDSSMNADVLKYFNSNKFKPQTNTKPSTFYTMIDSIEDEDEDEEEEVQSASCPFQGCKRTFITVRSLTSHYTKTHKLQLTSKQLSRVRTKMGFLYACNLCDQVFKKERLLKEHSFKKHKISN</sequence>